<name>A0ABV9H5P4_9HYPH</name>
<dbReference type="Proteomes" id="UP001596042">
    <property type="component" value="Unassembled WGS sequence"/>
</dbReference>
<organism evidence="3 4">
    <name type="scientific">Daeguia caeni</name>
    <dbReference type="NCBI Taxonomy" id="439612"/>
    <lineage>
        <taxon>Bacteria</taxon>
        <taxon>Pseudomonadati</taxon>
        <taxon>Pseudomonadota</taxon>
        <taxon>Alphaproteobacteria</taxon>
        <taxon>Hyphomicrobiales</taxon>
        <taxon>Brucellaceae</taxon>
        <taxon>Daeguia</taxon>
    </lineage>
</organism>
<dbReference type="EMBL" id="JBHSEL010000052">
    <property type="protein sequence ID" value="MFC4625149.1"/>
    <property type="molecule type" value="Genomic_DNA"/>
</dbReference>
<dbReference type="PANTHER" id="PTHR42709:SF2">
    <property type="entry name" value="INNER MEMBRANE PROTEIN YOHD"/>
    <property type="match status" value="1"/>
</dbReference>
<keyword evidence="1" id="KW-1133">Transmembrane helix</keyword>
<feature type="transmembrane region" description="Helical" evidence="1">
    <location>
        <begin position="7"/>
        <end position="29"/>
    </location>
</feature>
<evidence type="ECO:0000256" key="1">
    <source>
        <dbReference type="SAM" id="Phobius"/>
    </source>
</evidence>
<keyword evidence="4" id="KW-1185">Reference proteome</keyword>
<gene>
    <name evidence="3" type="ORF">ACFO1V_07940</name>
</gene>
<keyword evidence="1" id="KW-0812">Transmembrane</keyword>
<sequence>MSYIEPYIMAYGALALFVIVYLESFGMPLPGESALVASSLMALHGLMQIDAVLIAVVTGAILGDSTGYVIGRFGGRKLLEKHGHRVKLTPSRLAGFERQFEKNGFLVVASARFFVLLRQLNGIIAGSMKMRPTRFMAANIIGAIGWALVWGLGPYLLSGALAPYVAPVKNWFG</sequence>
<proteinExistence type="predicted"/>
<evidence type="ECO:0000259" key="2">
    <source>
        <dbReference type="Pfam" id="PF09335"/>
    </source>
</evidence>
<reference evidence="4" key="1">
    <citation type="journal article" date="2019" name="Int. J. Syst. Evol. Microbiol.">
        <title>The Global Catalogue of Microorganisms (GCM) 10K type strain sequencing project: providing services to taxonomists for standard genome sequencing and annotation.</title>
        <authorList>
            <consortium name="The Broad Institute Genomics Platform"/>
            <consortium name="The Broad Institute Genome Sequencing Center for Infectious Disease"/>
            <person name="Wu L."/>
            <person name="Ma J."/>
        </authorList>
    </citation>
    <scope>NUCLEOTIDE SEQUENCE [LARGE SCALE GENOMIC DNA]</scope>
    <source>
        <strain evidence="4">CGMCC 1.15731</strain>
    </source>
</reference>
<keyword evidence="1" id="KW-0472">Membrane</keyword>
<dbReference type="InterPro" id="IPR051311">
    <property type="entry name" value="DedA_domain"/>
</dbReference>
<dbReference type="PANTHER" id="PTHR42709">
    <property type="entry name" value="ALKALINE PHOSPHATASE LIKE PROTEIN"/>
    <property type="match status" value="1"/>
</dbReference>
<feature type="transmembrane region" description="Helical" evidence="1">
    <location>
        <begin position="135"/>
        <end position="157"/>
    </location>
</feature>
<evidence type="ECO:0000313" key="4">
    <source>
        <dbReference type="Proteomes" id="UP001596042"/>
    </source>
</evidence>
<accession>A0ABV9H5P4</accession>
<feature type="transmembrane region" description="Helical" evidence="1">
    <location>
        <begin position="49"/>
        <end position="71"/>
    </location>
</feature>
<comment type="caution">
    <text evidence="3">The sequence shown here is derived from an EMBL/GenBank/DDBJ whole genome shotgun (WGS) entry which is preliminary data.</text>
</comment>
<evidence type="ECO:0000313" key="3">
    <source>
        <dbReference type="EMBL" id="MFC4625149.1"/>
    </source>
</evidence>
<dbReference type="RefSeq" id="WP_374831647.1">
    <property type="nucleotide sequence ID" value="NZ_JBHEEZ010000010.1"/>
</dbReference>
<dbReference type="Pfam" id="PF09335">
    <property type="entry name" value="VTT_dom"/>
    <property type="match status" value="1"/>
</dbReference>
<dbReference type="InterPro" id="IPR032816">
    <property type="entry name" value="VTT_dom"/>
</dbReference>
<feature type="domain" description="VTT" evidence="2">
    <location>
        <begin position="30"/>
        <end position="150"/>
    </location>
</feature>
<protein>
    <submittedName>
        <fullName evidence="3">DedA family protein</fullName>
    </submittedName>
</protein>